<dbReference type="EMBL" id="RKLT01000001">
    <property type="protein sequence ID" value="MBX0294272.1"/>
    <property type="molecule type" value="Genomic_DNA"/>
</dbReference>
<dbReference type="Proteomes" id="UP001430455">
    <property type="component" value="Unassembled WGS sequence"/>
</dbReference>
<feature type="transmembrane region" description="Helical" evidence="1">
    <location>
        <begin position="6"/>
        <end position="31"/>
    </location>
</feature>
<gene>
    <name evidence="2" type="ORF">EGH23_05165</name>
</gene>
<organism evidence="2 3">
    <name type="scientific">Haloarcula nitratireducens</name>
    <dbReference type="NCBI Taxonomy" id="2487749"/>
    <lineage>
        <taxon>Archaea</taxon>
        <taxon>Methanobacteriati</taxon>
        <taxon>Methanobacteriota</taxon>
        <taxon>Stenosarchaea group</taxon>
        <taxon>Halobacteria</taxon>
        <taxon>Halobacteriales</taxon>
        <taxon>Haloarculaceae</taxon>
        <taxon>Haloarcula</taxon>
    </lineage>
</organism>
<proteinExistence type="predicted"/>
<sequence length="151" mass="15743">MTAIDAAMYATHLVFAGLWAGSVLFVTYAVLPTAMNGDARPGPLSKVTGKLQTVSRASALLLLLTGGHLAATNYTVGSLTGSGRGHLVIAMVVLWFTLAALVEVGTAKLSDGFDRQKVREPAREARPFLLGASLVAVLLLVDAGAILGLYY</sequence>
<evidence type="ECO:0000256" key="1">
    <source>
        <dbReference type="SAM" id="Phobius"/>
    </source>
</evidence>
<protein>
    <submittedName>
        <fullName evidence="2">Transporter</fullName>
    </submittedName>
</protein>
<feature type="transmembrane region" description="Helical" evidence="1">
    <location>
        <begin position="128"/>
        <end position="150"/>
    </location>
</feature>
<keyword evidence="3" id="KW-1185">Reference proteome</keyword>
<dbReference type="AlphaFoldDB" id="A0AAW4P8L8"/>
<reference evidence="2 3" key="1">
    <citation type="submission" date="2021-06" db="EMBL/GenBank/DDBJ databases">
        <title>Halomicroarcula sp. a new haloarchaeum isolated from saline soil.</title>
        <authorList>
            <person name="Duran-Viseras A."/>
            <person name="Sanchez-Porro C."/>
            <person name="Ventosa A."/>
        </authorList>
    </citation>
    <scope>NUCLEOTIDE SEQUENCE [LARGE SCALE GENOMIC DNA]</scope>
    <source>
        <strain evidence="2 3">F27</strain>
    </source>
</reference>
<keyword evidence="1" id="KW-1133">Transmembrane helix</keyword>
<evidence type="ECO:0000313" key="2">
    <source>
        <dbReference type="EMBL" id="MBX0294272.1"/>
    </source>
</evidence>
<comment type="caution">
    <text evidence="2">The sequence shown here is derived from an EMBL/GenBank/DDBJ whole genome shotgun (WGS) entry which is preliminary data.</text>
</comment>
<accession>A0AAW4P8L8</accession>
<feature type="transmembrane region" description="Helical" evidence="1">
    <location>
        <begin position="88"/>
        <end position="107"/>
    </location>
</feature>
<evidence type="ECO:0000313" key="3">
    <source>
        <dbReference type="Proteomes" id="UP001430455"/>
    </source>
</evidence>
<keyword evidence="1" id="KW-0812">Transmembrane</keyword>
<dbReference type="RefSeq" id="WP_220578936.1">
    <property type="nucleotide sequence ID" value="NZ_RKLT01000001.1"/>
</dbReference>
<name>A0AAW4P8L8_9EURY</name>
<keyword evidence="1" id="KW-0472">Membrane</keyword>